<sequence>MTQDRRGRGPSPEQLVGEGPKAI</sequence>
<accession>A0A0F9CP15</accession>
<reference evidence="2" key="1">
    <citation type="journal article" date="2015" name="Nature">
        <title>Complex archaea that bridge the gap between prokaryotes and eukaryotes.</title>
        <authorList>
            <person name="Spang A."/>
            <person name="Saw J.H."/>
            <person name="Jorgensen S.L."/>
            <person name="Zaremba-Niedzwiedzka K."/>
            <person name="Martijn J."/>
            <person name="Lind A.E."/>
            <person name="van Eijk R."/>
            <person name="Schleper C."/>
            <person name="Guy L."/>
            <person name="Ettema T.J."/>
        </authorList>
    </citation>
    <scope>NUCLEOTIDE SEQUENCE</scope>
</reference>
<feature type="region of interest" description="Disordered" evidence="1">
    <location>
        <begin position="1"/>
        <end position="23"/>
    </location>
</feature>
<evidence type="ECO:0000256" key="1">
    <source>
        <dbReference type="SAM" id="MobiDB-lite"/>
    </source>
</evidence>
<comment type="caution">
    <text evidence="2">The sequence shown here is derived from an EMBL/GenBank/DDBJ whole genome shotgun (WGS) entry which is preliminary data.</text>
</comment>
<dbReference type="AlphaFoldDB" id="A0A0F9CP15"/>
<organism evidence="2">
    <name type="scientific">marine sediment metagenome</name>
    <dbReference type="NCBI Taxonomy" id="412755"/>
    <lineage>
        <taxon>unclassified sequences</taxon>
        <taxon>metagenomes</taxon>
        <taxon>ecological metagenomes</taxon>
    </lineage>
</organism>
<protein>
    <submittedName>
        <fullName evidence="2">Uncharacterized protein</fullName>
    </submittedName>
</protein>
<dbReference type="EMBL" id="LAZR01043308">
    <property type="protein sequence ID" value="KKL07401.1"/>
    <property type="molecule type" value="Genomic_DNA"/>
</dbReference>
<gene>
    <name evidence="2" type="ORF">LCGC14_2586420</name>
</gene>
<proteinExistence type="predicted"/>
<evidence type="ECO:0000313" key="2">
    <source>
        <dbReference type="EMBL" id="KKL07401.1"/>
    </source>
</evidence>
<name>A0A0F9CP15_9ZZZZ</name>
<feature type="non-terminal residue" evidence="2">
    <location>
        <position position="23"/>
    </location>
</feature>